<accession>A0A848CVJ9</accession>
<feature type="signal peptide" evidence="1">
    <location>
        <begin position="1"/>
        <end position="30"/>
    </location>
</feature>
<dbReference type="GeneID" id="92841917"/>
<dbReference type="InterPro" id="IPR032696">
    <property type="entry name" value="SQ_cyclase_C"/>
</dbReference>
<dbReference type="InterPro" id="IPR008930">
    <property type="entry name" value="Terpenoid_cyclase/PrenylTrfase"/>
</dbReference>
<name>A0A848CVJ9_ANEAE</name>
<comment type="caution">
    <text evidence="3">The sequence shown here is derived from an EMBL/GenBank/DDBJ whole genome shotgun (WGS) entry which is preliminary data.</text>
</comment>
<feature type="domain" description="SLH" evidence="2">
    <location>
        <begin position="362"/>
        <end position="425"/>
    </location>
</feature>
<dbReference type="Pfam" id="PF13243">
    <property type="entry name" value="SQHop_cyclase_C"/>
    <property type="match status" value="1"/>
</dbReference>
<evidence type="ECO:0000313" key="3">
    <source>
        <dbReference type="EMBL" id="NME97366.1"/>
    </source>
</evidence>
<reference evidence="3 4" key="1">
    <citation type="submission" date="2020-04" db="EMBL/GenBank/DDBJ databases">
        <authorList>
            <person name="Hitch T.C.A."/>
            <person name="Wylensek D."/>
            <person name="Clavel T."/>
        </authorList>
    </citation>
    <scope>NUCLEOTIDE SEQUENCE [LARGE SCALE GENOMIC DNA]</scope>
    <source>
        <strain evidence="3 4">WB01_D5_05</strain>
    </source>
</reference>
<gene>
    <name evidence="3" type="ORF">HF838_03745</name>
</gene>
<keyword evidence="1" id="KW-0732">Signal</keyword>
<dbReference type="InterPro" id="IPR001119">
    <property type="entry name" value="SLH_dom"/>
</dbReference>
<dbReference type="RefSeq" id="WP_051354580.1">
    <property type="nucleotide sequence ID" value="NZ_CABKST010000101.1"/>
</dbReference>
<dbReference type="Proteomes" id="UP000561326">
    <property type="component" value="Unassembled WGS sequence"/>
</dbReference>
<evidence type="ECO:0000259" key="2">
    <source>
        <dbReference type="PROSITE" id="PS51272"/>
    </source>
</evidence>
<evidence type="ECO:0000313" key="4">
    <source>
        <dbReference type="Proteomes" id="UP000561326"/>
    </source>
</evidence>
<proteinExistence type="predicted"/>
<dbReference type="SUPFAM" id="SSF48239">
    <property type="entry name" value="Terpenoid cyclases/Protein prenyltransferases"/>
    <property type="match status" value="1"/>
</dbReference>
<evidence type="ECO:0000256" key="1">
    <source>
        <dbReference type="SAM" id="SignalP"/>
    </source>
</evidence>
<dbReference type="CDD" id="cd00688">
    <property type="entry name" value="ISOPREN_C2_like"/>
    <property type="match status" value="1"/>
</dbReference>
<dbReference type="Gene3D" id="1.50.10.20">
    <property type="match status" value="2"/>
</dbReference>
<dbReference type="EMBL" id="JABAGO010000003">
    <property type="protein sequence ID" value="NME97366.1"/>
    <property type="molecule type" value="Genomic_DNA"/>
</dbReference>
<sequence length="485" mass="53542">MRSVYQTKFWRLLLAIIVVASFAIAPNIEAATSIVTRDEVKTAANKTIQYYHNTYKKKEFAGILDWPALGLFAFGEDVSGPKWTVNGKNGAFWREQQVRTGVNLSKTKNTDYQRTIIGVVAAGKDPRNFGGVNLVETVKNTMLANGHFADSVADNKTGKPVGNELVNAHIFGIIALHVAGEPIPNKKKATEWLVAQQHHDGGFTWDVKYFDDPADYQLIESDVDMTAAALMAFAILGLDEQHPAVARAFDFLKKKQLANGGFDSWGTENPESCAWVIQAIRLHGQDPLGPAWTKPSGGNPVSAMLRFQVADGSFTHVLSEEDALPVYQNSMSTEQALYGMADAYNPKAAYTMLHEKYRPTAEKNMFTDYKPGQFGFTETMRLVYENGISGYTDRTFKPEKVLTCAELEQWLSQLFTKAVAVTGKNEPVTGEQFMELIGKANGAVAANPAGYVEQAKQKGWLYAGFDAKKPVNRAQAMWSLAQVKK</sequence>
<dbReference type="AlphaFoldDB" id="A0A848CVJ9"/>
<dbReference type="OrthoDB" id="411361at2"/>
<organism evidence="3 4">
    <name type="scientific">Aneurinibacillus aneurinilyticus</name>
    <name type="common">Bacillus aneurinolyticus</name>
    <dbReference type="NCBI Taxonomy" id="1391"/>
    <lineage>
        <taxon>Bacteria</taxon>
        <taxon>Bacillati</taxon>
        <taxon>Bacillota</taxon>
        <taxon>Bacilli</taxon>
        <taxon>Bacillales</taxon>
        <taxon>Paenibacillaceae</taxon>
        <taxon>Aneurinibacillus group</taxon>
        <taxon>Aneurinibacillus</taxon>
    </lineage>
</organism>
<dbReference type="PROSITE" id="PS51272">
    <property type="entry name" value="SLH"/>
    <property type="match status" value="1"/>
</dbReference>
<protein>
    <submittedName>
        <fullName evidence="3">Terpene cyclase/mutase family protein</fullName>
    </submittedName>
</protein>
<feature type="chain" id="PRO_5033067633" evidence="1">
    <location>
        <begin position="31"/>
        <end position="485"/>
    </location>
</feature>